<reference evidence="8" key="1">
    <citation type="journal article" date="2018" name="PLoS Negl. Trop. Dis.">
        <title>An insight into the salivary gland and fat body transcriptome of Panstrongylus lignarius (Hemiptera: Heteroptera), the main vector of Chagas disease in Peru.</title>
        <authorList>
            <person name="Nevoa J.C."/>
            <person name="Mendes M.T."/>
            <person name="da Silva M.V."/>
            <person name="Soares S.C."/>
            <person name="Oliveira C.J.F."/>
            <person name="Ribeiro J.M.C."/>
        </authorList>
    </citation>
    <scope>NUCLEOTIDE SEQUENCE</scope>
</reference>
<keyword evidence="4 6" id="KW-1133">Transmembrane helix</keyword>
<dbReference type="PANTHER" id="PTHR12471">
    <property type="entry name" value="VACUOLAR ATP SYNTHASE SUBUNIT S1"/>
    <property type="match status" value="1"/>
</dbReference>
<dbReference type="GO" id="GO:0033176">
    <property type="term" value="C:proton-transporting V-type ATPase complex"/>
    <property type="evidence" value="ECO:0007669"/>
    <property type="project" value="TreeGrafter"/>
</dbReference>
<dbReference type="InterPro" id="IPR008388">
    <property type="entry name" value="Ac45_acc_su"/>
</dbReference>
<dbReference type="Pfam" id="PF20520">
    <property type="entry name" value="Ac45-VOA1_TM"/>
    <property type="match status" value="1"/>
</dbReference>
<sequence>MSVSDRQSVLIILFLSIIGSVLSGVPVLLWEASSTSDKHDLIPALFQLDSDEFSNHIVKKIHVHKPLIVVFLEETLSVEDFSWQDVQQQGSFPQLRNLTSMAAKTEFIPSVEDPLDALKGLEVSYNYLWKKYDRNNLPTKGGVLLEVKMKDPLSNEDRPDLLRRHDANIAEIYSQLLAKHSSIIAIFTGKQSSWVEFESNRVRREAEDKNVSSTSNSPVSVNVLRGNISNKNYVIDPFDFPVISVGNETINLTSPDCCKMDDRTNYTRLISTYKYSDGSKQMKLRFRFDKEENRWKLAFVEFESDGVKDDLYPEADISAPIGKSFKTTSPVAFKSKEDKDIELRFGGLQAQAFMTGIEFDEIVKAKTVFFTAGIWSGLIVSFILGIILAWGIVMLMDIRTMDRFDDPKGKTIQAGSAE</sequence>
<evidence type="ECO:0000256" key="2">
    <source>
        <dbReference type="ARBA" id="ARBA00009037"/>
    </source>
</evidence>
<evidence type="ECO:0000259" key="7">
    <source>
        <dbReference type="Pfam" id="PF20520"/>
    </source>
</evidence>
<evidence type="ECO:0000256" key="5">
    <source>
        <dbReference type="ARBA" id="ARBA00023136"/>
    </source>
</evidence>
<keyword evidence="3 6" id="KW-0812">Transmembrane</keyword>
<dbReference type="GO" id="GO:0030641">
    <property type="term" value="P:regulation of cellular pH"/>
    <property type="evidence" value="ECO:0007669"/>
    <property type="project" value="TreeGrafter"/>
</dbReference>
<dbReference type="GO" id="GO:0001671">
    <property type="term" value="F:ATPase activator activity"/>
    <property type="evidence" value="ECO:0007669"/>
    <property type="project" value="TreeGrafter"/>
</dbReference>
<evidence type="ECO:0000256" key="4">
    <source>
        <dbReference type="ARBA" id="ARBA00022989"/>
    </source>
</evidence>
<feature type="transmembrane region" description="Helical" evidence="6">
    <location>
        <begin position="368"/>
        <end position="393"/>
    </location>
</feature>
<comment type="similarity">
    <text evidence="2">Belongs to the vacuolar ATPase subunit S1 family.</text>
</comment>
<protein>
    <submittedName>
        <fullName evidence="8">Putative vacuolar atp synthase subunit s1</fullName>
    </submittedName>
</protein>
<evidence type="ECO:0000313" key="8">
    <source>
        <dbReference type="EMBL" id="JAW10388.1"/>
    </source>
</evidence>
<evidence type="ECO:0000256" key="6">
    <source>
        <dbReference type="SAM" id="Phobius"/>
    </source>
</evidence>
<dbReference type="EMBL" id="GFTR01006038">
    <property type="protein sequence ID" value="JAW10388.1"/>
    <property type="molecule type" value="Transcribed_RNA"/>
</dbReference>
<dbReference type="AlphaFoldDB" id="A0A224XKN8"/>
<comment type="subcellular location">
    <subcellularLocation>
        <location evidence="1">Membrane</location>
        <topology evidence="1">Single-pass membrane protein</topology>
    </subcellularLocation>
</comment>
<organism evidence="8">
    <name type="scientific">Panstrongylus lignarius</name>
    <dbReference type="NCBI Taxonomy" id="156445"/>
    <lineage>
        <taxon>Eukaryota</taxon>
        <taxon>Metazoa</taxon>
        <taxon>Ecdysozoa</taxon>
        <taxon>Arthropoda</taxon>
        <taxon>Hexapoda</taxon>
        <taxon>Insecta</taxon>
        <taxon>Pterygota</taxon>
        <taxon>Neoptera</taxon>
        <taxon>Paraneoptera</taxon>
        <taxon>Hemiptera</taxon>
        <taxon>Heteroptera</taxon>
        <taxon>Panheteroptera</taxon>
        <taxon>Cimicomorpha</taxon>
        <taxon>Reduviidae</taxon>
        <taxon>Triatominae</taxon>
        <taxon>Panstrongylus</taxon>
    </lineage>
</organism>
<evidence type="ECO:0000256" key="3">
    <source>
        <dbReference type="ARBA" id="ARBA00022692"/>
    </source>
</evidence>
<feature type="domain" description="V-type proton ATPase subunit S1/VOA1 transmembrane" evidence="7">
    <location>
        <begin position="369"/>
        <end position="406"/>
    </location>
</feature>
<name>A0A224XKN8_9HEMI</name>
<proteinExistence type="inferred from homology"/>
<dbReference type="InterPro" id="IPR046756">
    <property type="entry name" value="VAS1/VOA1_TM"/>
</dbReference>
<keyword evidence="5 6" id="KW-0472">Membrane</keyword>
<accession>A0A224XKN8</accession>
<evidence type="ECO:0000256" key="1">
    <source>
        <dbReference type="ARBA" id="ARBA00004167"/>
    </source>
</evidence>
<dbReference type="PANTHER" id="PTHR12471:SF7">
    <property type="entry name" value="V-TYPE PROTON ATPASE SUBUNIT S1"/>
    <property type="match status" value="1"/>
</dbReference>